<keyword evidence="7" id="KW-0732">Signal</keyword>
<dbReference type="PROSITE" id="PS51257">
    <property type="entry name" value="PROKAR_LIPOPROTEIN"/>
    <property type="match status" value="1"/>
</dbReference>
<comment type="caution">
    <text evidence="17">The sequence shown here is derived from an EMBL/GenBank/DDBJ whole genome shotgun (WGS) entry which is preliminary data.</text>
</comment>
<evidence type="ECO:0000256" key="1">
    <source>
        <dbReference type="ARBA" id="ARBA00004571"/>
    </source>
</evidence>
<comment type="subcellular location">
    <subcellularLocation>
        <location evidence="1">Cell outer membrane</location>
        <topology evidence="1">Multi-pass membrane protein</topology>
    </subcellularLocation>
</comment>
<protein>
    <submittedName>
        <fullName evidence="17">Polysaccharide export outer membrane protein</fullName>
    </submittedName>
</protein>
<keyword evidence="8" id="KW-0625">Polysaccharide transport</keyword>
<dbReference type="EMBL" id="SHLI01000001">
    <property type="protein sequence ID" value="RZU98375.1"/>
    <property type="molecule type" value="Genomic_DNA"/>
</dbReference>
<dbReference type="RefSeq" id="WP_130502694.1">
    <property type="nucleotide sequence ID" value="NZ_SHLI01000001.1"/>
</dbReference>
<gene>
    <name evidence="17" type="ORF">EV698_0620</name>
</gene>
<evidence type="ECO:0000259" key="15">
    <source>
        <dbReference type="Pfam" id="PF02563"/>
    </source>
</evidence>
<evidence type="ECO:0000256" key="8">
    <source>
        <dbReference type="ARBA" id="ARBA00023047"/>
    </source>
</evidence>
<keyword evidence="3" id="KW-0813">Transport</keyword>
<dbReference type="InterPro" id="IPR054765">
    <property type="entry name" value="SLBB_dom"/>
</dbReference>
<keyword evidence="4" id="KW-1134">Transmembrane beta strand</keyword>
<dbReference type="Pfam" id="PF02563">
    <property type="entry name" value="Poly_export"/>
    <property type="match status" value="1"/>
</dbReference>
<keyword evidence="12" id="KW-0564">Palmitate</keyword>
<dbReference type="GO" id="GO:0046930">
    <property type="term" value="C:pore complex"/>
    <property type="evidence" value="ECO:0007669"/>
    <property type="project" value="UniProtKB-KW"/>
</dbReference>
<evidence type="ECO:0000256" key="3">
    <source>
        <dbReference type="ARBA" id="ARBA00022448"/>
    </source>
</evidence>
<feature type="domain" description="Polysaccharide export protein N-terminal" evidence="15">
    <location>
        <begin position="38"/>
        <end position="109"/>
    </location>
</feature>
<keyword evidence="5" id="KW-0762">Sugar transport</keyword>
<evidence type="ECO:0000256" key="10">
    <source>
        <dbReference type="ARBA" id="ARBA00023114"/>
    </source>
</evidence>
<dbReference type="InterPro" id="IPR017477">
    <property type="entry name" value="PEP-CTERM_polysacc_export"/>
</dbReference>
<keyword evidence="10" id="KW-0626">Porin</keyword>
<evidence type="ECO:0000256" key="5">
    <source>
        <dbReference type="ARBA" id="ARBA00022597"/>
    </source>
</evidence>
<evidence type="ECO:0000256" key="7">
    <source>
        <dbReference type="ARBA" id="ARBA00022729"/>
    </source>
</evidence>
<dbReference type="InterPro" id="IPR003715">
    <property type="entry name" value="Poly_export_N"/>
</dbReference>
<accession>A0A4V2GJ02</accession>
<dbReference type="GO" id="GO:0015159">
    <property type="term" value="F:polysaccharide transmembrane transporter activity"/>
    <property type="evidence" value="ECO:0007669"/>
    <property type="project" value="InterPro"/>
</dbReference>
<comment type="similarity">
    <text evidence="2">Belongs to the BexD/CtrA/VexA family.</text>
</comment>
<dbReference type="PANTHER" id="PTHR33619:SF3">
    <property type="entry name" value="POLYSACCHARIDE EXPORT PROTEIN GFCE-RELATED"/>
    <property type="match status" value="1"/>
</dbReference>
<evidence type="ECO:0000256" key="14">
    <source>
        <dbReference type="ARBA" id="ARBA00023288"/>
    </source>
</evidence>
<evidence type="ECO:0000256" key="13">
    <source>
        <dbReference type="ARBA" id="ARBA00023237"/>
    </source>
</evidence>
<feature type="domain" description="SLBB" evidence="16">
    <location>
        <begin position="120"/>
        <end position="199"/>
    </location>
</feature>
<proteinExistence type="inferred from homology"/>
<reference evidence="17 18" key="1">
    <citation type="submission" date="2019-02" db="EMBL/GenBank/DDBJ databases">
        <title>Genomic Encyclopedia of Type Strains, Phase IV (KMG-IV): sequencing the most valuable type-strain genomes for metagenomic binning, comparative biology and taxonomic classification.</title>
        <authorList>
            <person name="Goeker M."/>
        </authorList>
    </citation>
    <scope>NUCLEOTIDE SEQUENCE [LARGE SCALE GENOMIC DNA]</scope>
    <source>
        <strain evidence="17 18">DSM 21056</strain>
    </source>
</reference>
<evidence type="ECO:0000313" key="18">
    <source>
        <dbReference type="Proteomes" id="UP000292298"/>
    </source>
</evidence>
<keyword evidence="11" id="KW-0472">Membrane</keyword>
<evidence type="ECO:0000256" key="2">
    <source>
        <dbReference type="ARBA" id="ARBA00009450"/>
    </source>
</evidence>
<dbReference type="Proteomes" id="UP000292298">
    <property type="component" value="Unassembled WGS sequence"/>
</dbReference>
<evidence type="ECO:0000256" key="6">
    <source>
        <dbReference type="ARBA" id="ARBA00022692"/>
    </source>
</evidence>
<dbReference type="GO" id="GO:0009279">
    <property type="term" value="C:cell outer membrane"/>
    <property type="evidence" value="ECO:0007669"/>
    <property type="project" value="UniProtKB-SubCell"/>
</dbReference>
<dbReference type="InterPro" id="IPR049712">
    <property type="entry name" value="Poly_export"/>
</dbReference>
<name>A0A4V2GJ02_9GAMM</name>
<dbReference type="Pfam" id="PF22461">
    <property type="entry name" value="SLBB_2"/>
    <property type="match status" value="1"/>
</dbReference>
<dbReference type="NCBIfam" id="TIGR03027">
    <property type="entry name" value="pepcterm_export"/>
    <property type="match status" value="1"/>
</dbReference>
<keyword evidence="18" id="KW-1185">Reference proteome</keyword>
<evidence type="ECO:0000313" key="17">
    <source>
        <dbReference type="EMBL" id="RZU98375.1"/>
    </source>
</evidence>
<organism evidence="17 18">
    <name type="scientific">Spiribacter vilamensis</name>
    <dbReference type="NCBI Taxonomy" id="531306"/>
    <lineage>
        <taxon>Bacteria</taxon>
        <taxon>Pseudomonadati</taxon>
        <taxon>Pseudomonadota</taxon>
        <taxon>Gammaproteobacteria</taxon>
        <taxon>Chromatiales</taxon>
        <taxon>Ectothiorhodospiraceae</taxon>
        <taxon>Spiribacter</taxon>
    </lineage>
</organism>
<dbReference type="PANTHER" id="PTHR33619">
    <property type="entry name" value="POLYSACCHARIDE EXPORT PROTEIN GFCE-RELATED"/>
    <property type="match status" value="1"/>
</dbReference>
<evidence type="ECO:0000256" key="12">
    <source>
        <dbReference type="ARBA" id="ARBA00023139"/>
    </source>
</evidence>
<evidence type="ECO:0000256" key="4">
    <source>
        <dbReference type="ARBA" id="ARBA00022452"/>
    </source>
</evidence>
<sequence>MTAVFRTLVIGLTVSLVVGCSGTSGRGSATPDDGNIETPAYVIGAGDQLQINVRNSPDLSVGLPVRPDGRISIPMVRDIQAAGRTTSELADALEDELSEVILNPIVTVIASGFVGTYADRIRIIGQATQPQALAYRRGMTVLDAIIQVGGLTEFAAGNRAKIIRRDKSANEEIIVRLDDLVNEGDLSQNYNLQSGDVLVIPESLF</sequence>
<dbReference type="OrthoDB" id="9808421at2"/>
<evidence type="ECO:0000259" key="16">
    <source>
        <dbReference type="Pfam" id="PF22461"/>
    </source>
</evidence>
<dbReference type="Gene3D" id="3.30.1950.10">
    <property type="entry name" value="wza like domain"/>
    <property type="match status" value="1"/>
</dbReference>
<keyword evidence="6" id="KW-0812">Transmembrane</keyword>
<keyword evidence="9" id="KW-0406">Ion transport</keyword>
<dbReference type="AlphaFoldDB" id="A0A4V2GJ02"/>
<evidence type="ECO:0000256" key="9">
    <source>
        <dbReference type="ARBA" id="ARBA00023065"/>
    </source>
</evidence>
<keyword evidence="14" id="KW-0449">Lipoprotein</keyword>
<dbReference type="GO" id="GO:0006811">
    <property type="term" value="P:monoatomic ion transport"/>
    <property type="evidence" value="ECO:0007669"/>
    <property type="project" value="UniProtKB-KW"/>
</dbReference>
<keyword evidence="13" id="KW-0998">Cell outer membrane</keyword>
<dbReference type="Gene3D" id="3.10.560.10">
    <property type="entry name" value="Outer membrane lipoprotein wza domain like"/>
    <property type="match status" value="1"/>
</dbReference>
<evidence type="ECO:0000256" key="11">
    <source>
        <dbReference type="ARBA" id="ARBA00023136"/>
    </source>
</evidence>
<dbReference type="GO" id="GO:0015288">
    <property type="term" value="F:porin activity"/>
    <property type="evidence" value="ECO:0007669"/>
    <property type="project" value="UniProtKB-KW"/>
</dbReference>